<comment type="cofactor">
    <cofactor evidence="10">
        <name>Zn(2+)</name>
        <dbReference type="ChEBI" id="CHEBI:29105"/>
    </cofactor>
    <text evidence="10">Divalent metal cations. Probably Zn(2+).</text>
</comment>
<comment type="subcellular location">
    <subcellularLocation>
        <location evidence="10">Endoplasmic reticulum membrane</location>
        <topology evidence="10">Multi-pass membrane protein</topology>
    </subcellularLocation>
    <subcellularLocation>
        <location evidence="1">Membrane</location>
        <topology evidence="1">Multi-pass membrane protein</topology>
    </subcellularLocation>
</comment>
<sequence>MSFLKQILGDMKNEVSGLMMYSSCCPSFSEIFGYTACRQLSQMFLAVLFFHSSEYVLVAAIHGRSSVNLSSLLISKAYVFAMMFALLEYVVEIALFPGLKEYWWVSNLGLVMVIIGEITRKLAIVTAGQAFTHLIKVNHEEQHNLITHGVYRFVRHPSYTGFLIWSVGTQIMLCNPISTIGFAIVVWRFFSQRIPYEEFFLRQFFGSEYVEYASKTPSGVPFVK</sequence>
<dbReference type="GO" id="GO:0005789">
    <property type="term" value="C:endoplasmic reticulum membrane"/>
    <property type="evidence" value="ECO:0007669"/>
    <property type="project" value="UniProtKB-SubCell"/>
</dbReference>
<evidence type="ECO:0000256" key="5">
    <source>
        <dbReference type="ARBA" id="ARBA00022679"/>
    </source>
</evidence>
<evidence type="ECO:0000256" key="8">
    <source>
        <dbReference type="ARBA" id="ARBA00022989"/>
    </source>
</evidence>
<dbReference type="PANTHER" id="PTHR12714:SF9">
    <property type="entry name" value="PROTEIN-S-ISOPRENYLCYSTEINE O-METHYLTRANSFERASE"/>
    <property type="match status" value="1"/>
</dbReference>
<keyword evidence="10" id="KW-0256">Endoplasmic reticulum</keyword>
<proteinExistence type="inferred from homology"/>
<keyword evidence="4 10" id="KW-0489">Methyltransferase</keyword>
<keyword evidence="5" id="KW-0808">Transferase</keyword>
<evidence type="ECO:0000256" key="4">
    <source>
        <dbReference type="ARBA" id="ARBA00022603"/>
    </source>
</evidence>
<comment type="catalytic activity">
    <reaction evidence="10">
        <text>[protein]-C-terminal S-[(2E,6E)-farnesyl]-L-cysteine + S-adenosyl-L-methionine = [protein]-C-terminal S-[(2E,6E)-farnesyl]-L-cysteine methyl ester + S-adenosyl-L-homocysteine</text>
        <dbReference type="Rhea" id="RHEA:21672"/>
        <dbReference type="Rhea" id="RHEA-COMP:12125"/>
        <dbReference type="Rhea" id="RHEA-COMP:12126"/>
        <dbReference type="ChEBI" id="CHEBI:57856"/>
        <dbReference type="ChEBI" id="CHEBI:59789"/>
        <dbReference type="ChEBI" id="CHEBI:90510"/>
        <dbReference type="ChEBI" id="CHEBI:90511"/>
        <dbReference type="EC" id="2.1.1.100"/>
    </reaction>
</comment>
<organism evidence="11">
    <name type="scientific">Populus davidiana</name>
    <dbReference type="NCBI Taxonomy" id="266767"/>
    <lineage>
        <taxon>Eukaryota</taxon>
        <taxon>Viridiplantae</taxon>
        <taxon>Streptophyta</taxon>
        <taxon>Embryophyta</taxon>
        <taxon>Tracheophyta</taxon>
        <taxon>Spermatophyta</taxon>
        <taxon>Magnoliopsida</taxon>
        <taxon>eudicotyledons</taxon>
        <taxon>Gunneridae</taxon>
        <taxon>Pentapetalae</taxon>
        <taxon>rosids</taxon>
        <taxon>fabids</taxon>
        <taxon>Malpighiales</taxon>
        <taxon>Salicaceae</taxon>
        <taxon>Saliceae</taxon>
        <taxon>Populus</taxon>
    </lineage>
</organism>
<dbReference type="Pfam" id="PF04140">
    <property type="entry name" value="ICMT"/>
    <property type="match status" value="1"/>
</dbReference>
<evidence type="ECO:0000256" key="1">
    <source>
        <dbReference type="ARBA" id="ARBA00004141"/>
    </source>
</evidence>
<dbReference type="InterPro" id="IPR007269">
    <property type="entry name" value="ICMT_MeTrfase"/>
</dbReference>
<evidence type="ECO:0000256" key="10">
    <source>
        <dbReference type="RuleBase" id="RU362022"/>
    </source>
</evidence>
<evidence type="ECO:0000256" key="6">
    <source>
        <dbReference type="ARBA" id="ARBA00022691"/>
    </source>
</evidence>
<feature type="transmembrane region" description="Helical" evidence="10">
    <location>
        <begin position="102"/>
        <end position="119"/>
    </location>
</feature>
<evidence type="ECO:0000313" key="11">
    <source>
        <dbReference type="EMBL" id="NUU92670.1"/>
    </source>
</evidence>
<keyword evidence="7 10" id="KW-0812">Transmembrane</keyword>
<keyword evidence="6 10" id="KW-0949">S-adenosyl-L-methionine</keyword>
<dbReference type="GO" id="GO:0004671">
    <property type="term" value="F:protein C-terminal S-isoprenylcysteine carboxyl O-methyltransferase activity"/>
    <property type="evidence" value="ECO:0007669"/>
    <property type="project" value="UniProtKB-EC"/>
</dbReference>
<evidence type="ECO:0000256" key="7">
    <source>
        <dbReference type="ARBA" id="ARBA00022692"/>
    </source>
</evidence>
<comment type="similarity">
    <text evidence="2 10">Belongs to the class VI-like SAM-binding methyltransferase superfamily. Isoprenylcysteine carboxyl methyltransferase family.</text>
</comment>
<dbReference type="EC" id="2.1.1.100" evidence="3 10"/>
<name>A0A6M2F507_9ROSI</name>
<feature type="transmembrane region" description="Helical" evidence="10">
    <location>
        <begin position="162"/>
        <end position="190"/>
    </location>
</feature>
<feature type="transmembrane region" description="Helical" evidence="10">
    <location>
        <begin position="43"/>
        <end position="61"/>
    </location>
</feature>
<feature type="transmembrane region" description="Helical" evidence="10">
    <location>
        <begin position="73"/>
        <end position="96"/>
    </location>
</feature>
<reference evidence="11" key="1">
    <citation type="submission" date="2020-03" db="EMBL/GenBank/DDBJ databases">
        <authorList>
            <person name="Zhang R."/>
        </authorList>
    </citation>
    <scope>NUCLEOTIDE SEQUENCE</scope>
</reference>
<evidence type="ECO:0000256" key="2">
    <source>
        <dbReference type="ARBA" id="ARBA00009140"/>
    </source>
</evidence>
<evidence type="ECO:0000256" key="9">
    <source>
        <dbReference type="ARBA" id="ARBA00023136"/>
    </source>
</evidence>
<keyword evidence="8 10" id="KW-1133">Transmembrane helix</keyword>
<protein>
    <recommendedName>
        <fullName evidence="3 10">Protein-S-isoprenylcysteine O-methyltransferase</fullName>
        <ecNumber evidence="3 10">2.1.1.100</ecNumber>
    </recommendedName>
</protein>
<dbReference type="Gene3D" id="1.20.120.1630">
    <property type="match status" value="1"/>
</dbReference>
<keyword evidence="9 10" id="KW-0472">Membrane</keyword>
<dbReference type="InterPro" id="IPR025770">
    <property type="entry name" value="PPMT_MeTrfase"/>
</dbReference>
<evidence type="ECO:0000256" key="3">
    <source>
        <dbReference type="ARBA" id="ARBA00012151"/>
    </source>
</evidence>
<dbReference type="GO" id="GO:0032259">
    <property type="term" value="P:methylation"/>
    <property type="evidence" value="ECO:0007669"/>
    <property type="project" value="UniProtKB-KW"/>
</dbReference>
<dbReference type="PROSITE" id="PS51564">
    <property type="entry name" value="SAM_ICMT"/>
    <property type="match status" value="1"/>
</dbReference>
<dbReference type="PANTHER" id="PTHR12714">
    <property type="entry name" value="PROTEIN-S ISOPRENYLCYSTEINE O-METHYLTRANSFERASE"/>
    <property type="match status" value="1"/>
</dbReference>
<dbReference type="AlphaFoldDB" id="A0A6M2F507"/>
<dbReference type="EMBL" id="GILB01012337">
    <property type="protein sequence ID" value="NUU92670.1"/>
    <property type="molecule type" value="Transcribed_RNA"/>
</dbReference>
<accession>A0A6M2F507</accession>